<keyword evidence="4 6" id="KW-1133">Transmembrane helix</keyword>
<dbReference type="GO" id="GO:0005886">
    <property type="term" value="C:plasma membrane"/>
    <property type="evidence" value="ECO:0007669"/>
    <property type="project" value="UniProtKB-SubCell"/>
</dbReference>
<evidence type="ECO:0000256" key="3">
    <source>
        <dbReference type="ARBA" id="ARBA00022692"/>
    </source>
</evidence>
<dbReference type="PANTHER" id="PTHR33778:SF1">
    <property type="entry name" value="MAGNESIUM TRANSPORTER YHID-RELATED"/>
    <property type="match status" value="1"/>
</dbReference>
<accession>A0A0F9PW61</accession>
<protein>
    <recommendedName>
        <fullName evidence="7">MgtC/SapB/SrpB/YhiD N-terminal domain-containing protein</fullName>
    </recommendedName>
</protein>
<dbReference type="PANTHER" id="PTHR33778">
    <property type="entry name" value="PROTEIN MGTC"/>
    <property type="match status" value="1"/>
</dbReference>
<comment type="subcellular location">
    <subcellularLocation>
        <location evidence="1">Cell membrane</location>
        <topology evidence="1">Multi-pass membrane protein</topology>
    </subcellularLocation>
</comment>
<gene>
    <name evidence="8" type="ORF">LCGC14_0849030</name>
</gene>
<organism evidence="8">
    <name type="scientific">marine sediment metagenome</name>
    <dbReference type="NCBI Taxonomy" id="412755"/>
    <lineage>
        <taxon>unclassified sequences</taxon>
        <taxon>metagenomes</taxon>
        <taxon>ecological metagenomes</taxon>
    </lineage>
</organism>
<dbReference type="Pfam" id="PF02308">
    <property type="entry name" value="MgtC"/>
    <property type="match status" value="1"/>
</dbReference>
<reference evidence="8" key="1">
    <citation type="journal article" date="2015" name="Nature">
        <title>Complex archaea that bridge the gap between prokaryotes and eukaryotes.</title>
        <authorList>
            <person name="Spang A."/>
            <person name="Saw J.H."/>
            <person name="Jorgensen S.L."/>
            <person name="Zaremba-Niedzwiedzka K."/>
            <person name="Martijn J."/>
            <person name="Lind A.E."/>
            <person name="van Eijk R."/>
            <person name="Schleper C."/>
            <person name="Guy L."/>
            <person name="Ettema T.J."/>
        </authorList>
    </citation>
    <scope>NUCLEOTIDE SEQUENCE</scope>
</reference>
<keyword evidence="3 6" id="KW-0812">Transmembrane</keyword>
<feature type="domain" description="MgtC/SapB/SrpB/YhiD N-terminal" evidence="7">
    <location>
        <begin position="18"/>
        <end position="147"/>
    </location>
</feature>
<keyword evidence="2" id="KW-1003">Cell membrane</keyword>
<dbReference type="PRINTS" id="PR01837">
    <property type="entry name" value="MGTCSAPBPROT"/>
</dbReference>
<feature type="transmembrane region" description="Helical" evidence="6">
    <location>
        <begin position="102"/>
        <end position="121"/>
    </location>
</feature>
<dbReference type="InterPro" id="IPR003416">
    <property type="entry name" value="MgtC/SapB/SrpB/YhiD_fam"/>
</dbReference>
<evidence type="ECO:0000256" key="2">
    <source>
        <dbReference type="ARBA" id="ARBA00022475"/>
    </source>
</evidence>
<dbReference type="EMBL" id="LAZR01002522">
    <property type="protein sequence ID" value="KKN28957.1"/>
    <property type="molecule type" value="Genomic_DNA"/>
</dbReference>
<sequence length="229" mass="24677">MEHFLDSIAGDGIFVLRLLAAMLLGGLVGMERQSRGRAAGLRTNILVCLGSAAVIVAFQKLSSEFNVNAESVIRMDPARAAAGVITGIGFLGAGTIVKSQNFVRGLTTAASIWAVAAIGITVGLGEYVIAIAVTVLVLVALYVLHRLPIQGDRYASLRLKWTGDFKLLQEVNGWLEHEGAQIKSRTMVRHPKTESCQATLVLRLGKNDSDEEIFGRLQADARFDEIGWS</sequence>
<name>A0A0F9PW61_9ZZZZ</name>
<feature type="transmembrane region" description="Helical" evidence="6">
    <location>
        <begin position="127"/>
        <end position="144"/>
    </location>
</feature>
<evidence type="ECO:0000313" key="8">
    <source>
        <dbReference type="EMBL" id="KKN28957.1"/>
    </source>
</evidence>
<proteinExistence type="predicted"/>
<dbReference type="InterPro" id="IPR049177">
    <property type="entry name" value="MgtC_SapB_SrpB_YhiD_N"/>
</dbReference>
<evidence type="ECO:0000256" key="5">
    <source>
        <dbReference type="ARBA" id="ARBA00023136"/>
    </source>
</evidence>
<comment type="caution">
    <text evidence="8">The sequence shown here is derived from an EMBL/GenBank/DDBJ whole genome shotgun (WGS) entry which is preliminary data.</text>
</comment>
<feature type="transmembrane region" description="Helical" evidence="6">
    <location>
        <begin position="41"/>
        <end position="58"/>
    </location>
</feature>
<evidence type="ECO:0000256" key="6">
    <source>
        <dbReference type="SAM" id="Phobius"/>
    </source>
</evidence>
<keyword evidence="5 6" id="KW-0472">Membrane</keyword>
<dbReference type="AlphaFoldDB" id="A0A0F9PW61"/>
<evidence type="ECO:0000256" key="4">
    <source>
        <dbReference type="ARBA" id="ARBA00022989"/>
    </source>
</evidence>
<evidence type="ECO:0000259" key="7">
    <source>
        <dbReference type="Pfam" id="PF02308"/>
    </source>
</evidence>
<feature type="transmembrane region" description="Helical" evidence="6">
    <location>
        <begin position="78"/>
        <end position="97"/>
    </location>
</feature>
<feature type="transmembrane region" description="Helical" evidence="6">
    <location>
        <begin position="12"/>
        <end position="29"/>
    </location>
</feature>
<evidence type="ECO:0000256" key="1">
    <source>
        <dbReference type="ARBA" id="ARBA00004651"/>
    </source>
</evidence>